<accession>A0A382X8D6</accession>
<dbReference type="AlphaFoldDB" id="A0A382X8D6"/>
<gene>
    <name evidence="1" type="ORF">METZ01_LOCUS419462</name>
</gene>
<protein>
    <submittedName>
        <fullName evidence="1">Uncharacterized protein</fullName>
    </submittedName>
</protein>
<proteinExistence type="predicted"/>
<feature type="non-terminal residue" evidence="1">
    <location>
        <position position="1"/>
    </location>
</feature>
<reference evidence="1" key="1">
    <citation type="submission" date="2018-05" db="EMBL/GenBank/DDBJ databases">
        <authorList>
            <person name="Lanie J.A."/>
            <person name="Ng W.-L."/>
            <person name="Kazmierczak K.M."/>
            <person name="Andrzejewski T.M."/>
            <person name="Davidsen T.M."/>
            <person name="Wayne K.J."/>
            <person name="Tettelin H."/>
            <person name="Glass J.I."/>
            <person name="Rusch D."/>
            <person name="Podicherti R."/>
            <person name="Tsui H.-C.T."/>
            <person name="Winkler M.E."/>
        </authorList>
    </citation>
    <scope>NUCLEOTIDE SEQUENCE</scope>
</reference>
<dbReference type="EMBL" id="UINC01165297">
    <property type="protein sequence ID" value="SVD66608.1"/>
    <property type="molecule type" value="Genomic_DNA"/>
</dbReference>
<sequence length="23" mass="2522">SCIMTILSNINQELCNNGKILAE</sequence>
<name>A0A382X8D6_9ZZZZ</name>
<organism evidence="1">
    <name type="scientific">marine metagenome</name>
    <dbReference type="NCBI Taxonomy" id="408172"/>
    <lineage>
        <taxon>unclassified sequences</taxon>
        <taxon>metagenomes</taxon>
        <taxon>ecological metagenomes</taxon>
    </lineage>
</organism>
<evidence type="ECO:0000313" key="1">
    <source>
        <dbReference type="EMBL" id="SVD66608.1"/>
    </source>
</evidence>